<protein>
    <submittedName>
        <fullName evidence="1">Uncharacterized protein</fullName>
    </submittedName>
</protein>
<reference evidence="1 2" key="1">
    <citation type="journal article" date="2012" name="Genome Biol.">
        <title>Genome and low-iron response of an oceanic diatom adapted to chronic iron limitation.</title>
        <authorList>
            <person name="Lommer M."/>
            <person name="Specht M."/>
            <person name="Roy A.S."/>
            <person name="Kraemer L."/>
            <person name="Andreson R."/>
            <person name="Gutowska M.A."/>
            <person name="Wolf J."/>
            <person name="Bergner S.V."/>
            <person name="Schilhabel M.B."/>
            <person name="Klostermeier U.C."/>
            <person name="Beiko R.G."/>
            <person name="Rosenstiel P."/>
            <person name="Hippler M."/>
            <person name="Laroche J."/>
        </authorList>
    </citation>
    <scope>NUCLEOTIDE SEQUENCE [LARGE SCALE GENOMIC DNA]</scope>
    <source>
        <strain evidence="1 2">CCMP1005</strain>
    </source>
</reference>
<dbReference type="AlphaFoldDB" id="K0R9P1"/>
<comment type="caution">
    <text evidence="1">The sequence shown here is derived from an EMBL/GenBank/DDBJ whole genome shotgun (WGS) entry which is preliminary data.</text>
</comment>
<organism evidence="1 2">
    <name type="scientific">Thalassiosira oceanica</name>
    <name type="common">Marine diatom</name>
    <dbReference type="NCBI Taxonomy" id="159749"/>
    <lineage>
        <taxon>Eukaryota</taxon>
        <taxon>Sar</taxon>
        <taxon>Stramenopiles</taxon>
        <taxon>Ochrophyta</taxon>
        <taxon>Bacillariophyta</taxon>
        <taxon>Coscinodiscophyceae</taxon>
        <taxon>Thalassiosirophycidae</taxon>
        <taxon>Thalassiosirales</taxon>
        <taxon>Thalassiosiraceae</taxon>
        <taxon>Thalassiosira</taxon>
    </lineage>
</organism>
<keyword evidence="2" id="KW-1185">Reference proteome</keyword>
<gene>
    <name evidence="1" type="ORF">THAOC_35748</name>
</gene>
<dbReference type="EMBL" id="AGNL01048374">
    <property type="protein sequence ID" value="EJK45631.1"/>
    <property type="molecule type" value="Genomic_DNA"/>
</dbReference>
<dbReference type="Proteomes" id="UP000266841">
    <property type="component" value="Unassembled WGS sequence"/>
</dbReference>
<evidence type="ECO:0000313" key="1">
    <source>
        <dbReference type="EMBL" id="EJK45631.1"/>
    </source>
</evidence>
<name>K0R9P1_THAOC</name>
<evidence type="ECO:0000313" key="2">
    <source>
        <dbReference type="Proteomes" id="UP000266841"/>
    </source>
</evidence>
<proteinExistence type="predicted"/>
<accession>K0R9P1</accession>
<sequence>MTSQQAVLIELSQMGRYVLELSLGGPPPGWTDSLAIAARSVEVQLLRSGCGPDRDRACGPDRNEIHGFLSFEFRGECGDETGIVVDKALSMMKQPVASILLLPLGGCLCFTRAHPALPIPTTARPPRDSRFERNEGPYSADVTVDGTVPVTKQRRHGSPFRTISRRLAVARDLDDGKRPPSQVESLVANAKDIFNFGRNMKLSNKKYLTAITAGLA</sequence>